<comment type="similarity">
    <text evidence="5">Belongs to the DPH4 family.</text>
</comment>
<dbReference type="EMBL" id="MU004239">
    <property type="protein sequence ID" value="KAF2665995.1"/>
    <property type="molecule type" value="Genomic_DNA"/>
</dbReference>
<evidence type="ECO:0000256" key="3">
    <source>
        <dbReference type="ARBA" id="ARBA00004496"/>
    </source>
</evidence>
<keyword evidence="11" id="KW-0539">Nucleus</keyword>
<dbReference type="Pfam" id="PF00226">
    <property type="entry name" value="DnaJ"/>
    <property type="match status" value="1"/>
</dbReference>
<dbReference type="SUPFAM" id="SSF144217">
    <property type="entry name" value="CSL zinc finger"/>
    <property type="match status" value="1"/>
</dbReference>
<comment type="function">
    <text evidence="1">Required for the first step of diphthamide biosynthesis, the transfer of 3-amino-3-carboxypropyl from S-adenosyl-L-methionine to a histidine residue. Diphthamide is a post-translational modification of histidine which occurs in elongation factor 2.</text>
</comment>
<dbReference type="GO" id="GO:0046872">
    <property type="term" value="F:metal ion binding"/>
    <property type="evidence" value="ECO:0007669"/>
    <property type="project" value="UniProtKB-KW"/>
</dbReference>
<dbReference type="UniPathway" id="UPA00559"/>
<dbReference type="GO" id="GO:0005737">
    <property type="term" value="C:cytoplasm"/>
    <property type="evidence" value="ECO:0007669"/>
    <property type="project" value="UniProtKB-SubCell"/>
</dbReference>
<comment type="pathway">
    <text evidence="4">Protein modification; peptidyl-diphthamide biosynthesis.</text>
</comment>
<name>A0A6A6U107_9PEZI</name>
<dbReference type="InterPro" id="IPR036671">
    <property type="entry name" value="DPH_MB_sf"/>
</dbReference>
<protein>
    <recommendedName>
        <fullName evidence="6">Diphthamide biosynthesis protein 4</fullName>
    </recommendedName>
</protein>
<evidence type="ECO:0000256" key="10">
    <source>
        <dbReference type="ARBA" id="ARBA00023004"/>
    </source>
</evidence>
<dbReference type="SUPFAM" id="SSF46565">
    <property type="entry name" value="Chaperone J-domain"/>
    <property type="match status" value="1"/>
</dbReference>
<accession>A0A6A6U107</accession>
<evidence type="ECO:0000259" key="13">
    <source>
        <dbReference type="PROSITE" id="PS51074"/>
    </source>
</evidence>
<sequence>MNYYQLFDYKRPPVGRAIPPGILKRRYHDALLKYHPDKLALQPPGQPMPSIDEIKLAYQVLRNTKAREAYDKQLLLHSQRPANGAMTGLDTFHIGEEVIDLDDMVFNQPSSVWTRGCRCGEPHGFQVTEKLLDTATEEGCSEVVVGCIGCSLWIRVGFVVEIDAETAEAASTLIQLSVS</sequence>
<dbReference type="Pfam" id="PF05207">
    <property type="entry name" value="Zn_ribbon_CSL"/>
    <property type="match status" value="1"/>
</dbReference>
<keyword evidence="10" id="KW-0408">Iron</keyword>
<keyword evidence="9" id="KW-0862">Zinc</keyword>
<organism evidence="14 15">
    <name type="scientific">Microthyrium microscopicum</name>
    <dbReference type="NCBI Taxonomy" id="703497"/>
    <lineage>
        <taxon>Eukaryota</taxon>
        <taxon>Fungi</taxon>
        <taxon>Dikarya</taxon>
        <taxon>Ascomycota</taxon>
        <taxon>Pezizomycotina</taxon>
        <taxon>Dothideomycetes</taxon>
        <taxon>Dothideomycetes incertae sedis</taxon>
        <taxon>Microthyriales</taxon>
        <taxon>Microthyriaceae</taxon>
        <taxon>Microthyrium</taxon>
    </lineage>
</organism>
<evidence type="ECO:0000256" key="7">
    <source>
        <dbReference type="ARBA" id="ARBA00022490"/>
    </source>
</evidence>
<dbReference type="GO" id="GO:0017183">
    <property type="term" value="P:protein histidyl modification to diphthamide"/>
    <property type="evidence" value="ECO:0007669"/>
    <property type="project" value="UniProtKB-UniPathway"/>
</dbReference>
<evidence type="ECO:0000256" key="6">
    <source>
        <dbReference type="ARBA" id="ARBA00021797"/>
    </source>
</evidence>
<dbReference type="PROSITE" id="PS51074">
    <property type="entry name" value="DPH_MB"/>
    <property type="match status" value="1"/>
</dbReference>
<dbReference type="InterPro" id="IPR007872">
    <property type="entry name" value="DPH_MB_dom"/>
</dbReference>
<dbReference type="CDD" id="cd06257">
    <property type="entry name" value="DnaJ"/>
    <property type="match status" value="1"/>
</dbReference>
<evidence type="ECO:0000256" key="5">
    <source>
        <dbReference type="ARBA" id="ARBA00006169"/>
    </source>
</evidence>
<dbReference type="PROSITE" id="PS50076">
    <property type="entry name" value="DNAJ_2"/>
    <property type="match status" value="1"/>
</dbReference>
<comment type="subcellular location">
    <subcellularLocation>
        <location evidence="3">Cytoplasm</location>
    </subcellularLocation>
    <subcellularLocation>
        <location evidence="2">Nucleus</location>
    </subcellularLocation>
</comment>
<dbReference type="OrthoDB" id="445556at2759"/>
<dbReference type="AlphaFoldDB" id="A0A6A6U107"/>
<dbReference type="InterPro" id="IPR036869">
    <property type="entry name" value="J_dom_sf"/>
</dbReference>
<dbReference type="PANTHER" id="PTHR21454:SF46">
    <property type="entry name" value="DIPHTHAMIDE BIOSYNTHESIS PROTEIN 4"/>
    <property type="match status" value="1"/>
</dbReference>
<dbReference type="GO" id="GO:0005634">
    <property type="term" value="C:nucleus"/>
    <property type="evidence" value="ECO:0007669"/>
    <property type="project" value="UniProtKB-SubCell"/>
</dbReference>
<keyword evidence="15" id="KW-1185">Reference proteome</keyword>
<reference evidence="14" key="1">
    <citation type="journal article" date="2020" name="Stud. Mycol.">
        <title>101 Dothideomycetes genomes: a test case for predicting lifestyles and emergence of pathogens.</title>
        <authorList>
            <person name="Haridas S."/>
            <person name="Albert R."/>
            <person name="Binder M."/>
            <person name="Bloem J."/>
            <person name="Labutti K."/>
            <person name="Salamov A."/>
            <person name="Andreopoulos B."/>
            <person name="Baker S."/>
            <person name="Barry K."/>
            <person name="Bills G."/>
            <person name="Bluhm B."/>
            <person name="Cannon C."/>
            <person name="Castanera R."/>
            <person name="Culley D."/>
            <person name="Daum C."/>
            <person name="Ezra D."/>
            <person name="Gonzalez J."/>
            <person name="Henrissat B."/>
            <person name="Kuo A."/>
            <person name="Liang C."/>
            <person name="Lipzen A."/>
            <person name="Lutzoni F."/>
            <person name="Magnuson J."/>
            <person name="Mondo S."/>
            <person name="Nolan M."/>
            <person name="Ohm R."/>
            <person name="Pangilinan J."/>
            <person name="Park H.-J."/>
            <person name="Ramirez L."/>
            <person name="Alfaro M."/>
            <person name="Sun H."/>
            <person name="Tritt A."/>
            <person name="Yoshinaga Y."/>
            <person name="Zwiers L.-H."/>
            <person name="Turgeon B."/>
            <person name="Goodwin S."/>
            <person name="Spatafora J."/>
            <person name="Crous P."/>
            <person name="Grigoriev I."/>
        </authorList>
    </citation>
    <scope>NUCLEOTIDE SEQUENCE</scope>
    <source>
        <strain evidence="14">CBS 115976</strain>
    </source>
</reference>
<keyword evidence="8" id="KW-0479">Metal-binding</keyword>
<evidence type="ECO:0000256" key="11">
    <source>
        <dbReference type="ARBA" id="ARBA00023242"/>
    </source>
</evidence>
<evidence type="ECO:0000313" key="14">
    <source>
        <dbReference type="EMBL" id="KAF2665995.1"/>
    </source>
</evidence>
<dbReference type="Gene3D" id="3.10.660.10">
    <property type="entry name" value="DPH Zinc finger"/>
    <property type="match status" value="1"/>
</dbReference>
<evidence type="ECO:0000259" key="12">
    <source>
        <dbReference type="PROSITE" id="PS50076"/>
    </source>
</evidence>
<feature type="domain" description="DPH-type MB" evidence="13">
    <location>
        <begin position="95"/>
        <end position="159"/>
    </location>
</feature>
<keyword evidence="7" id="KW-0963">Cytoplasm</keyword>
<evidence type="ECO:0000256" key="1">
    <source>
        <dbReference type="ARBA" id="ARBA00003474"/>
    </source>
</evidence>
<dbReference type="InterPro" id="IPR001623">
    <property type="entry name" value="DnaJ_domain"/>
</dbReference>
<dbReference type="Gene3D" id="1.10.287.110">
    <property type="entry name" value="DnaJ domain"/>
    <property type="match status" value="1"/>
</dbReference>
<dbReference type="Proteomes" id="UP000799302">
    <property type="component" value="Unassembled WGS sequence"/>
</dbReference>
<evidence type="ECO:0000256" key="4">
    <source>
        <dbReference type="ARBA" id="ARBA00005156"/>
    </source>
</evidence>
<evidence type="ECO:0000313" key="15">
    <source>
        <dbReference type="Proteomes" id="UP000799302"/>
    </source>
</evidence>
<evidence type="ECO:0000256" key="8">
    <source>
        <dbReference type="ARBA" id="ARBA00022723"/>
    </source>
</evidence>
<evidence type="ECO:0000256" key="2">
    <source>
        <dbReference type="ARBA" id="ARBA00004123"/>
    </source>
</evidence>
<dbReference type="InterPro" id="IPR044248">
    <property type="entry name" value="DPH3/4-like"/>
</dbReference>
<dbReference type="PANTHER" id="PTHR21454">
    <property type="entry name" value="DPH3 HOMOLOG-RELATED"/>
    <property type="match status" value="1"/>
</dbReference>
<feature type="domain" description="J" evidence="12">
    <location>
        <begin position="2"/>
        <end position="74"/>
    </location>
</feature>
<proteinExistence type="inferred from homology"/>
<gene>
    <name evidence="14" type="ORF">BT63DRAFT_46386</name>
</gene>
<evidence type="ECO:0000256" key="9">
    <source>
        <dbReference type="ARBA" id="ARBA00022833"/>
    </source>
</evidence>